<dbReference type="AlphaFoldDB" id="A0A1M6Q2W4"/>
<dbReference type="OrthoDB" id="3295094at2"/>
<gene>
    <name evidence="1" type="ORF">SAMN05443637_10363</name>
</gene>
<dbReference type="RefSeq" id="WP_073455625.1">
    <property type="nucleotide sequence ID" value="NZ_CALGVN010000033.1"/>
</dbReference>
<name>A0A1M6Q2W4_PSETH</name>
<evidence type="ECO:0000313" key="1">
    <source>
        <dbReference type="EMBL" id="SHK14579.1"/>
    </source>
</evidence>
<accession>A0A1M6Q2W4</accession>
<dbReference type="EMBL" id="FRAP01000003">
    <property type="protein sequence ID" value="SHK14579.1"/>
    <property type="molecule type" value="Genomic_DNA"/>
</dbReference>
<organism evidence="1 2">
    <name type="scientific">Pseudonocardia thermophila</name>
    <dbReference type="NCBI Taxonomy" id="1848"/>
    <lineage>
        <taxon>Bacteria</taxon>
        <taxon>Bacillati</taxon>
        <taxon>Actinomycetota</taxon>
        <taxon>Actinomycetes</taxon>
        <taxon>Pseudonocardiales</taxon>
        <taxon>Pseudonocardiaceae</taxon>
        <taxon>Pseudonocardia</taxon>
    </lineage>
</organism>
<protein>
    <recommendedName>
        <fullName evidence="3">(2Fe-2S) ferredoxin</fullName>
    </recommendedName>
</protein>
<evidence type="ECO:0000313" key="2">
    <source>
        <dbReference type="Proteomes" id="UP000184363"/>
    </source>
</evidence>
<sequence>MPDRPATAASADRGRVSVAVCRGCCCGDARVHPGVDHHALLADLVRRLGERARVRAVECLATCEEGNVVVVSPTPRDRRSGTRPVWIGRVLSPAVNERIVEWVEDGGPGRADPPEELRELIIRPGAVAARGRGR</sequence>
<dbReference type="Gene3D" id="3.40.30.10">
    <property type="entry name" value="Glutaredoxin"/>
    <property type="match status" value="1"/>
</dbReference>
<keyword evidence="2" id="KW-1185">Reference proteome</keyword>
<reference evidence="1 2" key="1">
    <citation type="submission" date="2016-11" db="EMBL/GenBank/DDBJ databases">
        <authorList>
            <person name="Jaros S."/>
            <person name="Januszkiewicz K."/>
            <person name="Wedrychowicz H."/>
        </authorList>
    </citation>
    <scope>NUCLEOTIDE SEQUENCE [LARGE SCALE GENOMIC DNA]</scope>
    <source>
        <strain evidence="1 2">DSM 43832</strain>
    </source>
</reference>
<dbReference type="Proteomes" id="UP000184363">
    <property type="component" value="Unassembled WGS sequence"/>
</dbReference>
<dbReference type="STRING" id="1848.SAMN05443637_10363"/>
<evidence type="ECO:0008006" key="3">
    <source>
        <dbReference type="Google" id="ProtNLM"/>
    </source>
</evidence>
<proteinExistence type="predicted"/>